<sequence>MLVLRSSPASPFGRKVKLTAAILGLLDRIEIVDADTLNPEDSIRQQNPLGKIPALILENGDVLYDSRVIVDYLDHLAGGGRVIPNAPERYTALRDQALADGIMDAALLQVYEGRFRQEEKREPKWVDHQADKVRRGLDHAEAHLSAPSQNLHIGQIALACALGYLDLRFGGRWRESYPKLVAWLADFEARVPAYAKTRVTP</sequence>
<organism evidence="2 3">
    <name type="scientific">Microvirga terrestris</name>
    <dbReference type="NCBI Taxonomy" id="2791024"/>
    <lineage>
        <taxon>Bacteria</taxon>
        <taxon>Pseudomonadati</taxon>
        <taxon>Pseudomonadota</taxon>
        <taxon>Alphaproteobacteria</taxon>
        <taxon>Hyphomicrobiales</taxon>
        <taxon>Methylobacteriaceae</taxon>
        <taxon>Microvirga</taxon>
    </lineage>
</organism>
<dbReference type="PANTHER" id="PTHR43968:SF6">
    <property type="entry name" value="GLUTATHIONE S-TRANSFERASE OMEGA"/>
    <property type="match status" value="1"/>
</dbReference>
<dbReference type="Gene3D" id="1.20.1050.10">
    <property type="match status" value="1"/>
</dbReference>
<gene>
    <name evidence="2" type="ORF">I2H36_14475</name>
</gene>
<reference evidence="2 3" key="1">
    <citation type="submission" date="2020-11" db="EMBL/GenBank/DDBJ databases">
        <authorList>
            <person name="Kim M.K."/>
        </authorList>
    </citation>
    <scope>NUCLEOTIDE SEQUENCE [LARGE SCALE GENOMIC DNA]</scope>
    <source>
        <strain evidence="2 3">BT290</strain>
    </source>
</reference>
<dbReference type="PROSITE" id="PS50404">
    <property type="entry name" value="GST_NTER"/>
    <property type="match status" value="1"/>
</dbReference>
<dbReference type="InterPro" id="IPR050983">
    <property type="entry name" value="GST_Omega/HSP26"/>
</dbReference>
<feature type="domain" description="GST N-terminal" evidence="1">
    <location>
        <begin position="1"/>
        <end position="81"/>
    </location>
</feature>
<dbReference type="EMBL" id="JADQDN010000006">
    <property type="protein sequence ID" value="MBF9197249.1"/>
    <property type="molecule type" value="Genomic_DNA"/>
</dbReference>
<evidence type="ECO:0000313" key="3">
    <source>
        <dbReference type="Proteomes" id="UP000611708"/>
    </source>
</evidence>
<dbReference type="Pfam" id="PF13410">
    <property type="entry name" value="GST_C_2"/>
    <property type="match status" value="1"/>
</dbReference>
<dbReference type="SUPFAM" id="SSF47616">
    <property type="entry name" value="GST C-terminal domain-like"/>
    <property type="match status" value="1"/>
</dbReference>
<dbReference type="InterPro" id="IPR004045">
    <property type="entry name" value="Glutathione_S-Trfase_N"/>
</dbReference>
<dbReference type="Pfam" id="PF13409">
    <property type="entry name" value="GST_N_2"/>
    <property type="match status" value="1"/>
</dbReference>
<evidence type="ECO:0000313" key="2">
    <source>
        <dbReference type="EMBL" id="MBF9197249.1"/>
    </source>
</evidence>
<name>A0ABS0HUU3_9HYPH</name>
<dbReference type="CDD" id="cd03205">
    <property type="entry name" value="GST_C_6"/>
    <property type="match status" value="1"/>
</dbReference>
<dbReference type="SUPFAM" id="SSF52833">
    <property type="entry name" value="Thioredoxin-like"/>
    <property type="match status" value="1"/>
</dbReference>
<comment type="caution">
    <text evidence="2">The sequence shown here is derived from an EMBL/GenBank/DDBJ whole genome shotgun (WGS) entry which is preliminary data.</text>
</comment>
<dbReference type="RefSeq" id="WP_196264599.1">
    <property type="nucleotide sequence ID" value="NZ_JADQDN010000006.1"/>
</dbReference>
<dbReference type="InterPro" id="IPR036282">
    <property type="entry name" value="Glutathione-S-Trfase_C_sf"/>
</dbReference>
<keyword evidence="3" id="KW-1185">Reference proteome</keyword>
<accession>A0ABS0HUU3</accession>
<protein>
    <submittedName>
        <fullName evidence="2">Glutathione S-transferase N-terminal domain-containing protein</fullName>
    </submittedName>
</protein>
<dbReference type="Gene3D" id="3.40.30.10">
    <property type="entry name" value="Glutaredoxin"/>
    <property type="match status" value="1"/>
</dbReference>
<dbReference type="PANTHER" id="PTHR43968">
    <property type="match status" value="1"/>
</dbReference>
<evidence type="ECO:0000259" key="1">
    <source>
        <dbReference type="PROSITE" id="PS50404"/>
    </source>
</evidence>
<proteinExistence type="predicted"/>
<dbReference type="Proteomes" id="UP000611708">
    <property type="component" value="Unassembled WGS sequence"/>
</dbReference>
<dbReference type="InterPro" id="IPR036249">
    <property type="entry name" value="Thioredoxin-like_sf"/>
</dbReference>